<reference evidence="1" key="1">
    <citation type="journal article" date="2020" name="Stud. Mycol.">
        <title>101 Dothideomycetes genomes: a test case for predicting lifestyles and emergence of pathogens.</title>
        <authorList>
            <person name="Haridas S."/>
            <person name="Albert R."/>
            <person name="Binder M."/>
            <person name="Bloem J."/>
            <person name="Labutti K."/>
            <person name="Salamov A."/>
            <person name="Andreopoulos B."/>
            <person name="Baker S."/>
            <person name="Barry K."/>
            <person name="Bills G."/>
            <person name="Bluhm B."/>
            <person name="Cannon C."/>
            <person name="Castanera R."/>
            <person name="Culley D."/>
            <person name="Daum C."/>
            <person name="Ezra D."/>
            <person name="Gonzalez J."/>
            <person name="Henrissat B."/>
            <person name="Kuo A."/>
            <person name="Liang C."/>
            <person name="Lipzen A."/>
            <person name="Lutzoni F."/>
            <person name="Magnuson J."/>
            <person name="Mondo S."/>
            <person name="Nolan M."/>
            <person name="Ohm R."/>
            <person name="Pangilinan J."/>
            <person name="Park H.-J."/>
            <person name="Ramirez L."/>
            <person name="Alfaro M."/>
            <person name="Sun H."/>
            <person name="Tritt A."/>
            <person name="Yoshinaga Y."/>
            <person name="Zwiers L.-H."/>
            <person name="Turgeon B."/>
            <person name="Goodwin S."/>
            <person name="Spatafora J."/>
            <person name="Crous P."/>
            <person name="Grigoriev I."/>
        </authorList>
    </citation>
    <scope>NUCLEOTIDE SEQUENCE</scope>
    <source>
        <strain evidence="1">CBS 113389</strain>
    </source>
</reference>
<dbReference type="PANTHER" id="PTHR42085">
    <property type="entry name" value="F-BOX DOMAIN-CONTAINING PROTEIN"/>
    <property type="match status" value="1"/>
</dbReference>
<dbReference type="OrthoDB" id="5420711at2759"/>
<accession>A0A6A6Q6N9</accession>
<keyword evidence="2" id="KW-1185">Reference proteome</keyword>
<proteinExistence type="predicted"/>
<dbReference type="EMBL" id="MU001631">
    <property type="protein sequence ID" value="KAF2487741.1"/>
    <property type="molecule type" value="Genomic_DNA"/>
</dbReference>
<evidence type="ECO:0008006" key="3">
    <source>
        <dbReference type="Google" id="ProtNLM"/>
    </source>
</evidence>
<dbReference type="RefSeq" id="XP_033594310.1">
    <property type="nucleotide sequence ID" value="XM_033732372.1"/>
</dbReference>
<gene>
    <name evidence="1" type="ORF">BDY17DRAFT_289596</name>
</gene>
<evidence type="ECO:0000313" key="1">
    <source>
        <dbReference type="EMBL" id="KAF2487741.1"/>
    </source>
</evidence>
<dbReference type="AlphaFoldDB" id="A0A6A6Q6N9"/>
<protein>
    <recommendedName>
        <fullName evidence="3">F-box domain-containing protein</fullName>
    </recommendedName>
</protein>
<sequence>MDPGFLRLPTEIRLQIYHYLLLPQTPTDLQPALHKMQHSDRDSFDYVSGRRFSDRIVAHPDLVNPHLLIRTVKGESYSARYTGKPGGERHLRTSYDEKDRFRAKCAMTTYYCLNNDFLLAHVGIMRVNRLVHSEAVGVLYGAYTFDFDVHVEAMRPFLEDLTPLARSCIRSVRFVKRGLAYDKEYDRIEWGNTMRFLTLPSAGLRIKRLELGVVAGKPGGASGTGWDGVLTYSADDFEALLSGDGMEWLRDLVELAKTLEELTVVPVVEHCPPADNSRAMFNFVRFSASVDAGFAEFLQRRVMGA</sequence>
<evidence type="ECO:0000313" key="2">
    <source>
        <dbReference type="Proteomes" id="UP000799767"/>
    </source>
</evidence>
<organism evidence="1 2">
    <name type="scientific">Neohortaea acidophila</name>
    <dbReference type="NCBI Taxonomy" id="245834"/>
    <lineage>
        <taxon>Eukaryota</taxon>
        <taxon>Fungi</taxon>
        <taxon>Dikarya</taxon>
        <taxon>Ascomycota</taxon>
        <taxon>Pezizomycotina</taxon>
        <taxon>Dothideomycetes</taxon>
        <taxon>Dothideomycetidae</taxon>
        <taxon>Mycosphaerellales</taxon>
        <taxon>Teratosphaeriaceae</taxon>
        <taxon>Neohortaea</taxon>
    </lineage>
</organism>
<dbReference type="Proteomes" id="UP000799767">
    <property type="component" value="Unassembled WGS sequence"/>
</dbReference>
<name>A0A6A6Q6N9_9PEZI</name>
<dbReference type="GeneID" id="54473374"/>
<dbReference type="InterPro" id="IPR038883">
    <property type="entry name" value="AN11006-like"/>
</dbReference>
<dbReference type="PANTHER" id="PTHR42085:SF2">
    <property type="entry name" value="F-BOX DOMAIN-CONTAINING PROTEIN"/>
    <property type="match status" value="1"/>
</dbReference>